<dbReference type="PROSITE" id="PS50979">
    <property type="entry name" value="BC"/>
    <property type="match status" value="1"/>
</dbReference>
<evidence type="ECO:0000256" key="4">
    <source>
        <dbReference type="ARBA" id="ARBA00022741"/>
    </source>
</evidence>
<dbReference type="SUPFAM" id="SSF52440">
    <property type="entry name" value="PreATP-grasp domain"/>
    <property type="match status" value="1"/>
</dbReference>
<dbReference type="Pfam" id="PF02786">
    <property type="entry name" value="CPSase_L_D2"/>
    <property type="match status" value="1"/>
</dbReference>
<dbReference type="PROSITE" id="PS50975">
    <property type="entry name" value="ATP_GRASP"/>
    <property type="match status" value="1"/>
</dbReference>
<keyword evidence="6" id="KW-0092">Biotin</keyword>
<dbReference type="PROSITE" id="PS00867">
    <property type="entry name" value="CPSASE_2"/>
    <property type="match status" value="1"/>
</dbReference>
<dbReference type="PANTHER" id="PTHR18866">
    <property type="entry name" value="CARBOXYLASE:PYRUVATE/ACETYL-COA/PROPIONYL-COA CARBOXYLASE"/>
    <property type="match status" value="1"/>
</dbReference>
<evidence type="ECO:0000256" key="5">
    <source>
        <dbReference type="ARBA" id="ARBA00022840"/>
    </source>
</evidence>
<dbReference type="InterPro" id="IPR005479">
    <property type="entry name" value="CPAse_ATP-bd"/>
</dbReference>
<dbReference type="Pfam" id="PF00364">
    <property type="entry name" value="Biotin_lipoyl"/>
    <property type="match status" value="1"/>
</dbReference>
<dbReference type="Pfam" id="PF02785">
    <property type="entry name" value="Biotin_carb_C"/>
    <property type="match status" value="1"/>
</dbReference>
<evidence type="ECO:0000256" key="3">
    <source>
        <dbReference type="ARBA" id="ARBA00022598"/>
    </source>
</evidence>
<dbReference type="Gene3D" id="2.40.50.100">
    <property type="match status" value="1"/>
</dbReference>
<dbReference type="Proteomes" id="UP000826651">
    <property type="component" value="Unassembled WGS sequence"/>
</dbReference>
<keyword evidence="3" id="KW-0436">Ligase</keyword>
<feature type="domain" description="ATP-grasp" evidence="10">
    <location>
        <begin position="120"/>
        <end position="316"/>
    </location>
</feature>
<dbReference type="PROSITE" id="PS00188">
    <property type="entry name" value="BIOTIN"/>
    <property type="match status" value="1"/>
</dbReference>
<feature type="domain" description="Biotin carboxylation" evidence="11">
    <location>
        <begin position="1"/>
        <end position="445"/>
    </location>
</feature>
<dbReference type="Pfam" id="PF00289">
    <property type="entry name" value="Biotin_carb_N"/>
    <property type="match status" value="1"/>
</dbReference>
<gene>
    <name evidence="12" type="ORF">KCQ71_04775</name>
</gene>
<evidence type="ECO:0000256" key="6">
    <source>
        <dbReference type="ARBA" id="ARBA00023267"/>
    </source>
</evidence>
<evidence type="ECO:0000256" key="8">
    <source>
        <dbReference type="SAM" id="MobiDB-lite"/>
    </source>
</evidence>
<keyword evidence="13" id="KW-1185">Reference proteome</keyword>
<dbReference type="EMBL" id="JAGSHT010000005">
    <property type="protein sequence ID" value="MBZ2195454.1"/>
    <property type="molecule type" value="Genomic_DNA"/>
</dbReference>
<dbReference type="InterPro" id="IPR011054">
    <property type="entry name" value="Rudment_hybrid_motif"/>
</dbReference>
<feature type="domain" description="Lipoyl-binding" evidence="9">
    <location>
        <begin position="503"/>
        <end position="580"/>
    </location>
</feature>
<dbReference type="SUPFAM" id="SSF51230">
    <property type="entry name" value="Single hybrid motif"/>
    <property type="match status" value="1"/>
</dbReference>
<organism evidence="12 13">
    <name type="scientific">Occultella gossypii</name>
    <dbReference type="NCBI Taxonomy" id="2800820"/>
    <lineage>
        <taxon>Bacteria</taxon>
        <taxon>Bacillati</taxon>
        <taxon>Actinomycetota</taxon>
        <taxon>Actinomycetes</taxon>
        <taxon>Micrococcales</taxon>
        <taxon>Ruaniaceae</taxon>
        <taxon>Occultella</taxon>
    </lineage>
</organism>
<dbReference type="CDD" id="cd06850">
    <property type="entry name" value="biotinyl_domain"/>
    <property type="match status" value="1"/>
</dbReference>
<evidence type="ECO:0000256" key="7">
    <source>
        <dbReference type="PROSITE-ProRule" id="PRU00409"/>
    </source>
</evidence>
<feature type="region of interest" description="Disordered" evidence="8">
    <location>
        <begin position="486"/>
        <end position="507"/>
    </location>
</feature>
<keyword evidence="4 7" id="KW-0547">Nucleotide-binding</keyword>
<evidence type="ECO:0000256" key="1">
    <source>
        <dbReference type="ARBA" id="ARBA00001953"/>
    </source>
</evidence>
<dbReference type="InterPro" id="IPR050856">
    <property type="entry name" value="Biotin_carboxylase_complex"/>
</dbReference>
<evidence type="ECO:0000313" key="13">
    <source>
        <dbReference type="Proteomes" id="UP000826651"/>
    </source>
</evidence>
<proteinExistence type="predicted"/>
<dbReference type="SMART" id="SM00878">
    <property type="entry name" value="Biotin_carb_C"/>
    <property type="match status" value="1"/>
</dbReference>
<dbReference type="InterPro" id="IPR016185">
    <property type="entry name" value="PreATP-grasp_dom_sf"/>
</dbReference>
<protein>
    <recommendedName>
        <fullName evidence="2">biotin carboxylase</fullName>
        <ecNumber evidence="2">6.3.4.14</ecNumber>
    </recommendedName>
</protein>
<dbReference type="PANTHER" id="PTHR18866:SF33">
    <property type="entry name" value="METHYLCROTONOYL-COA CARBOXYLASE SUBUNIT ALPHA, MITOCHONDRIAL-RELATED"/>
    <property type="match status" value="1"/>
</dbReference>
<evidence type="ECO:0000256" key="2">
    <source>
        <dbReference type="ARBA" id="ARBA00013263"/>
    </source>
</evidence>
<dbReference type="InterPro" id="IPR011761">
    <property type="entry name" value="ATP-grasp"/>
</dbReference>
<dbReference type="InterPro" id="IPR001882">
    <property type="entry name" value="Biotin_BS"/>
</dbReference>
<reference evidence="12 13" key="1">
    <citation type="submission" date="2021-04" db="EMBL/GenBank/DDBJ databases">
        <title>Ruania sp. nov., isolated from sandy soil of mangrove forest.</title>
        <authorList>
            <person name="Ge X."/>
            <person name="Huang R."/>
            <person name="Liu W."/>
        </authorList>
    </citation>
    <scope>NUCLEOTIDE SEQUENCE [LARGE SCALE GENOMIC DNA]</scope>
    <source>
        <strain evidence="12 13">N2-46</strain>
    </source>
</reference>
<sequence length="583" mass="61001">MFTKILVANRGEIAVRIFRTCADLGVAAVAVHSSADAGALHVRTADEAVDLGDGPASENYLNIAKIVQAAVDHGAEAVHPGYGFLAENAAFAQAVTDAGLVFIGPSAHAITTMGEKVAARAVAAAAAVPLLPGSAGAVADEDEVTRFGEAHGYPLLIKASFGGGGRGMRQVPGPDEVTDAYASAVREATAAFGDGEVYVERFLVDARHVEVQVFGDSYANAVYLGDRDCSVQRRHQKLIEEAPAAGLSDAMRAAMGEAALRLVREVGYVGAGTVEFLVEGESFYFLEMNTRIQVEHPVTELVTGMDLIAEQLRVAAGEPLSRTESGVTNGAAIEARINAEDPAGGLFRPAPGPIYSITAPQGEHLRWDAGYESGDEVLPLYDSLVGKLIAWGPDRDTAIDTLLVGLDGLKIEGIATTVSAAAHILATEDFRSANISTRWLETSVTLPEPEPAEEPLGRDEVYVQGRYFRIPVFSDGVRSGAVVTAAHEDSGNGERRSTARRGPGRTKVAGDGTLKAPMQGTIVEVKVAAGDSVVAGQLLFVLEAMKMENPIHAPHDGVISTVSVAQGDSLPAGSLLAEYAEAV</sequence>
<evidence type="ECO:0000313" key="12">
    <source>
        <dbReference type="EMBL" id="MBZ2195454.1"/>
    </source>
</evidence>
<dbReference type="InterPro" id="IPR000089">
    <property type="entry name" value="Biotin_lipoyl"/>
</dbReference>
<dbReference type="Gene3D" id="3.30.470.20">
    <property type="entry name" value="ATP-grasp fold, B domain"/>
    <property type="match status" value="1"/>
</dbReference>
<evidence type="ECO:0000259" key="11">
    <source>
        <dbReference type="PROSITE" id="PS50979"/>
    </source>
</evidence>
<comment type="caution">
    <text evidence="12">The sequence shown here is derived from an EMBL/GenBank/DDBJ whole genome shotgun (WGS) entry which is preliminary data.</text>
</comment>
<dbReference type="EC" id="6.3.4.14" evidence="2"/>
<accession>A0ABS7S531</accession>
<dbReference type="RefSeq" id="WP_223403415.1">
    <property type="nucleotide sequence ID" value="NZ_JAGSHT010000005.1"/>
</dbReference>
<dbReference type="PROSITE" id="PS50968">
    <property type="entry name" value="BIOTINYL_LIPOYL"/>
    <property type="match status" value="1"/>
</dbReference>
<keyword evidence="5 7" id="KW-0067">ATP-binding</keyword>
<dbReference type="InterPro" id="IPR005481">
    <property type="entry name" value="BC-like_N"/>
</dbReference>
<dbReference type="SUPFAM" id="SSF56059">
    <property type="entry name" value="Glutathione synthetase ATP-binding domain-like"/>
    <property type="match status" value="1"/>
</dbReference>
<feature type="compositionally biased region" description="Basic and acidic residues" evidence="8">
    <location>
        <begin position="486"/>
        <end position="497"/>
    </location>
</feature>
<name>A0ABS7S531_9MICO</name>
<dbReference type="InterPro" id="IPR011764">
    <property type="entry name" value="Biotin_carboxylation_dom"/>
</dbReference>
<dbReference type="SUPFAM" id="SSF51246">
    <property type="entry name" value="Rudiment single hybrid motif"/>
    <property type="match status" value="1"/>
</dbReference>
<dbReference type="InterPro" id="IPR011053">
    <property type="entry name" value="Single_hybrid_motif"/>
</dbReference>
<comment type="cofactor">
    <cofactor evidence="1">
        <name>biotin</name>
        <dbReference type="ChEBI" id="CHEBI:57586"/>
    </cofactor>
</comment>
<dbReference type="InterPro" id="IPR005482">
    <property type="entry name" value="Biotin_COase_C"/>
</dbReference>
<evidence type="ECO:0000259" key="9">
    <source>
        <dbReference type="PROSITE" id="PS50968"/>
    </source>
</evidence>
<dbReference type="PROSITE" id="PS00866">
    <property type="entry name" value="CPSASE_1"/>
    <property type="match status" value="1"/>
</dbReference>
<evidence type="ECO:0000259" key="10">
    <source>
        <dbReference type="PROSITE" id="PS50975"/>
    </source>
</evidence>